<comment type="catalytic activity">
    <reaction evidence="3">
        <text>DNA(n) + a 2'-deoxyribonucleoside 5'-triphosphate = DNA(n+1) + diphosphate</text>
        <dbReference type="Rhea" id="RHEA:22508"/>
        <dbReference type="Rhea" id="RHEA-COMP:17339"/>
        <dbReference type="Rhea" id="RHEA-COMP:17340"/>
        <dbReference type="ChEBI" id="CHEBI:33019"/>
        <dbReference type="ChEBI" id="CHEBI:61560"/>
        <dbReference type="ChEBI" id="CHEBI:173112"/>
        <dbReference type="EC" id="2.7.7.7"/>
    </reaction>
</comment>
<evidence type="ECO:0000313" key="5">
    <source>
        <dbReference type="Proteomes" id="UP000254572"/>
    </source>
</evidence>
<proteinExistence type="predicted"/>
<dbReference type="InterPro" id="IPR027417">
    <property type="entry name" value="P-loop_NTPase"/>
</dbReference>
<keyword evidence="4" id="KW-0548">Nucleotidyltransferase</keyword>
<accession>A0A381DX61</accession>
<dbReference type="PANTHER" id="PTHR11669:SF0">
    <property type="entry name" value="PROTEIN STICHEL-LIKE 2"/>
    <property type="match status" value="1"/>
</dbReference>
<dbReference type="RefSeq" id="WP_115610469.1">
    <property type="nucleotide sequence ID" value="NZ_JBHLZC010000001.1"/>
</dbReference>
<gene>
    <name evidence="4" type="primary">dnaX_1</name>
    <name evidence="4" type="ORF">NCTC13294_00128</name>
</gene>
<dbReference type="GO" id="GO:0003887">
    <property type="term" value="F:DNA-directed DNA polymerase activity"/>
    <property type="evidence" value="ECO:0007669"/>
    <property type="project" value="UniProtKB-KW"/>
</dbReference>
<dbReference type="EMBL" id="UFUW01000001">
    <property type="protein sequence ID" value="SUX17783.1"/>
    <property type="molecule type" value="Genomic_DNA"/>
</dbReference>
<dbReference type="GO" id="GO:0006261">
    <property type="term" value="P:DNA-templated DNA replication"/>
    <property type="evidence" value="ECO:0007669"/>
    <property type="project" value="TreeGrafter"/>
</dbReference>
<dbReference type="AlphaFoldDB" id="A0A381DX61"/>
<evidence type="ECO:0000256" key="3">
    <source>
        <dbReference type="ARBA" id="ARBA00049244"/>
    </source>
</evidence>
<keyword evidence="4" id="KW-0808">Transferase</keyword>
<sequence>MPLPWTDLHYRGLDRLADNLPSTLLLLDPQRGNADDMADAIIRRTLCLDPAARPCGHCKSCHLLAQGTHPDTASYYEPCKIEDIRTIGDTVQTTPAIGRQRLIYLGAIDNYNPYALNALLKTLEEPPTHSRFILSATNRRAVKATILSRSHIVTLPKPSYQQAHDWLITAHHFTPEQADAALNLHHDNPHRAAAHPDAPDPMADIGELIAYLANPQTATAYLHRLDRLKDNQSNDYLQNQLHALIAYRQLDTHGQTWHNRLREHDAALQGLDLNRLHTLNARLSELRRPDRQQIGQTLNIKALLLETYDKRNHTL</sequence>
<name>A0A381DX61_9GAMM</name>
<dbReference type="Pfam" id="PF13177">
    <property type="entry name" value="DNA_pol3_delta2"/>
    <property type="match status" value="1"/>
</dbReference>
<reference evidence="4 5" key="1">
    <citation type="submission" date="2018-06" db="EMBL/GenBank/DDBJ databases">
        <authorList>
            <consortium name="Pathogen Informatics"/>
            <person name="Doyle S."/>
        </authorList>
    </citation>
    <scope>NUCLEOTIDE SEQUENCE [LARGE SCALE GENOMIC DNA]</scope>
    <source>
        <strain evidence="4 5">NCTC13294</strain>
    </source>
</reference>
<keyword evidence="2" id="KW-0239">DNA-directed DNA polymerase</keyword>
<dbReference type="EC" id="2.7.7.7" evidence="1"/>
<dbReference type="Gene3D" id="3.40.50.300">
    <property type="entry name" value="P-loop containing nucleotide triphosphate hydrolases"/>
    <property type="match status" value="1"/>
</dbReference>
<dbReference type="OrthoDB" id="9811073at2"/>
<dbReference type="SUPFAM" id="SSF52540">
    <property type="entry name" value="P-loop containing nucleoside triphosphate hydrolases"/>
    <property type="match status" value="1"/>
</dbReference>
<keyword evidence="5" id="KW-1185">Reference proteome</keyword>
<protein>
    <recommendedName>
        <fullName evidence="1">DNA-directed DNA polymerase</fullName>
        <ecNumber evidence="1">2.7.7.7</ecNumber>
    </recommendedName>
</protein>
<evidence type="ECO:0000313" key="4">
    <source>
        <dbReference type="EMBL" id="SUX17783.1"/>
    </source>
</evidence>
<dbReference type="InterPro" id="IPR050238">
    <property type="entry name" value="DNA_Rep/Repair_Clamp_Loader"/>
</dbReference>
<evidence type="ECO:0000256" key="1">
    <source>
        <dbReference type="ARBA" id="ARBA00012417"/>
    </source>
</evidence>
<dbReference type="PANTHER" id="PTHR11669">
    <property type="entry name" value="REPLICATION FACTOR C / DNA POLYMERASE III GAMMA-TAU SUBUNIT"/>
    <property type="match status" value="1"/>
</dbReference>
<evidence type="ECO:0000256" key="2">
    <source>
        <dbReference type="ARBA" id="ARBA00022932"/>
    </source>
</evidence>
<organism evidence="4 5">
    <name type="scientific">Cardiobacterium valvarum</name>
    <dbReference type="NCBI Taxonomy" id="194702"/>
    <lineage>
        <taxon>Bacteria</taxon>
        <taxon>Pseudomonadati</taxon>
        <taxon>Pseudomonadota</taxon>
        <taxon>Gammaproteobacteria</taxon>
        <taxon>Cardiobacteriales</taxon>
        <taxon>Cardiobacteriaceae</taxon>
        <taxon>Cardiobacterium</taxon>
    </lineage>
</organism>
<dbReference type="Proteomes" id="UP000254572">
    <property type="component" value="Unassembled WGS sequence"/>
</dbReference>